<evidence type="ECO:0000313" key="2">
    <source>
        <dbReference type="Proteomes" id="UP000323594"/>
    </source>
</evidence>
<name>A0AAE6IXA1_TREPH</name>
<dbReference type="EMBL" id="CP042817">
    <property type="protein sequence ID" value="QEJ99102.1"/>
    <property type="molecule type" value="Genomic_DNA"/>
</dbReference>
<dbReference type="InterPro" id="IPR013078">
    <property type="entry name" value="His_Pase_superF_clade-1"/>
</dbReference>
<reference evidence="1 2" key="1">
    <citation type="submission" date="2019-08" db="EMBL/GenBank/DDBJ databases">
        <authorList>
            <person name="Kuhnert P."/>
        </authorList>
    </citation>
    <scope>NUCLEOTIDE SEQUENCE [LARGE SCALE GENOMIC DNA]</scope>
    <source>
        <strain evidence="1 2">B36.5</strain>
    </source>
</reference>
<organism evidence="1 2">
    <name type="scientific">Treponema phagedenis</name>
    <dbReference type="NCBI Taxonomy" id="162"/>
    <lineage>
        <taxon>Bacteria</taxon>
        <taxon>Pseudomonadati</taxon>
        <taxon>Spirochaetota</taxon>
        <taxon>Spirochaetia</taxon>
        <taxon>Spirochaetales</taxon>
        <taxon>Treponemataceae</taxon>
        <taxon>Treponema</taxon>
    </lineage>
</organism>
<protein>
    <submittedName>
        <fullName evidence="1">Histidine phosphatase family protein</fullName>
    </submittedName>
</protein>
<dbReference type="SUPFAM" id="SSF53254">
    <property type="entry name" value="Phosphoglycerate mutase-like"/>
    <property type="match status" value="1"/>
</dbReference>
<dbReference type="AlphaFoldDB" id="A0AAE6IXA1"/>
<accession>A0AAE6IXA1</accession>
<dbReference type="Gene3D" id="3.40.50.1240">
    <property type="entry name" value="Phosphoglycerate mutase-like"/>
    <property type="match status" value="1"/>
</dbReference>
<dbReference type="Proteomes" id="UP000323594">
    <property type="component" value="Chromosome"/>
</dbReference>
<dbReference type="Pfam" id="PF00300">
    <property type="entry name" value="His_Phos_1"/>
    <property type="match status" value="1"/>
</dbReference>
<dbReference type="InterPro" id="IPR029033">
    <property type="entry name" value="His_PPase_superfam"/>
</dbReference>
<proteinExistence type="predicted"/>
<evidence type="ECO:0000313" key="1">
    <source>
        <dbReference type="EMBL" id="QEJ99102.1"/>
    </source>
</evidence>
<sequence length="146" mass="17071">MFISSPYKRSYDSIKKAADYYGKNIITDERLRERKAGKNSNNHEMFKKRWSDLNFAEEDGESIGSVQKRNIEALNEILEQYSDKTIVIGTHGTALSSIFNYYDSSFNGDSFMKIIDLMPYIVKMDFEGKINISKEEVFSIWKEYKE</sequence>
<gene>
    <name evidence="1" type="ORF">FUT82_14620</name>
</gene>